<accession>A0A347VNA7</accession>
<reference evidence="2 3" key="1">
    <citation type="journal article" date="2014" name="Genome Announc.">
        <title>Draft genome sequences of eight enterohepatic helicobacter species isolated from both laboratory and wild rodents.</title>
        <authorList>
            <person name="Sheh A."/>
            <person name="Shen Z."/>
            <person name="Fox J.G."/>
        </authorList>
    </citation>
    <scope>NUCLEOTIDE SEQUENCE [LARGE SCALE GENOMIC DNA]</scope>
    <source>
        <strain evidence="2 3">MIT 97-6194</strain>
    </source>
</reference>
<dbReference type="Proteomes" id="UP000029714">
    <property type="component" value="Unassembled WGS sequence"/>
</dbReference>
<proteinExistence type="predicted"/>
<dbReference type="OrthoDB" id="9810122at2"/>
<dbReference type="EMBL" id="QBIU01000001">
    <property type="protein sequence ID" value="MWV69838.1"/>
    <property type="molecule type" value="Genomic_DNA"/>
</dbReference>
<name>A0A347VNA7_9HELI</name>
<evidence type="ECO:0000313" key="4">
    <source>
        <dbReference type="Proteomes" id="UP000477070"/>
    </source>
</evidence>
<protein>
    <submittedName>
        <fullName evidence="2">Uncharacterized protein</fullName>
    </submittedName>
</protein>
<evidence type="ECO:0000313" key="3">
    <source>
        <dbReference type="Proteomes" id="UP000029714"/>
    </source>
</evidence>
<sequence length="75" mass="8692">MWILPITESGELEMLKGIDFSKYSFGVITMEHNNVESVKLEIISLLQHNGYRILFQNSFDIMFVRDERISLVGVV</sequence>
<keyword evidence="3" id="KW-1185">Reference proteome</keyword>
<evidence type="ECO:0000313" key="2">
    <source>
        <dbReference type="EMBL" id="TLD95672.1"/>
    </source>
</evidence>
<organism evidence="2 3">
    <name type="scientific">Helicobacter saguini</name>
    <dbReference type="NCBI Taxonomy" id="1548018"/>
    <lineage>
        <taxon>Bacteria</taxon>
        <taxon>Pseudomonadati</taxon>
        <taxon>Campylobacterota</taxon>
        <taxon>Epsilonproteobacteria</taxon>
        <taxon>Campylobacterales</taxon>
        <taxon>Helicobacteraceae</taxon>
        <taxon>Helicobacter</taxon>
    </lineage>
</organism>
<dbReference type="EMBL" id="JRMP02000002">
    <property type="protein sequence ID" value="TLD95672.1"/>
    <property type="molecule type" value="Genomic_DNA"/>
</dbReference>
<dbReference type="AlphaFoldDB" id="A0A347VNA7"/>
<dbReference type="RefSeq" id="WP_034573108.1">
    <property type="nucleotide sequence ID" value="NZ_JRMP02000002.1"/>
</dbReference>
<dbReference type="Proteomes" id="UP000477070">
    <property type="component" value="Unassembled WGS sequence"/>
</dbReference>
<comment type="caution">
    <text evidence="2">The sequence shown here is derived from an EMBL/GenBank/DDBJ whole genome shotgun (WGS) entry which is preliminary data.</text>
</comment>
<gene>
    <name evidence="1" type="ORF">DCO61_07450</name>
    <name evidence="2" type="ORF">LS64_002135</name>
</gene>
<reference evidence="1 4" key="4">
    <citation type="submission" date="2019-12" db="EMBL/GenBank/DDBJ databases">
        <title>Multi-Generational Helicobacter saguini Isolates.</title>
        <authorList>
            <person name="Mannion A."/>
            <person name="Shen Z."/>
            <person name="Fox J.G."/>
        </authorList>
    </citation>
    <scope>NUCLEOTIDE SEQUENCE [LARGE SCALE GENOMIC DNA]</scope>
    <source>
        <strain evidence="1">16-048</strain>
        <strain evidence="4">16-048 (F4)</strain>
    </source>
</reference>
<reference evidence="2 3" key="2">
    <citation type="journal article" date="2016" name="Infect. Immun.">
        <title>Helicobacter saguini, a Novel Helicobacter Isolated from Cotton-Top Tamarins with Ulcerative Colitis, Has Proinflammatory Properties and Induces Typhlocolitis and Dysplasia in Gnotobiotic IL-10-/- Mice.</title>
        <authorList>
            <person name="Shen Z."/>
            <person name="Mannion A."/>
            <person name="Whary M.T."/>
            <person name="Muthupalani S."/>
            <person name="Sheh A."/>
            <person name="Feng Y."/>
            <person name="Gong G."/>
            <person name="Vandamme P."/>
            <person name="Holcombe H.R."/>
            <person name="Paster B.J."/>
            <person name="Fox J.G."/>
        </authorList>
    </citation>
    <scope>NUCLEOTIDE SEQUENCE [LARGE SCALE GENOMIC DNA]</scope>
    <source>
        <strain evidence="2 3">MIT 97-6194</strain>
    </source>
</reference>
<dbReference type="STRING" id="1548018.LS64_11190"/>
<reference evidence="2" key="3">
    <citation type="submission" date="2018-04" db="EMBL/GenBank/DDBJ databases">
        <authorList>
            <person name="Sheh A."/>
            <person name="Shen Z."/>
            <person name="Mannion A.J."/>
            <person name="Fox J.G."/>
        </authorList>
    </citation>
    <scope>NUCLEOTIDE SEQUENCE</scope>
    <source>
        <strain evidence="2">MIT 97-6194</strain>
    </source>
</reference>
<evidence type="ECO:0000313" key="1">
    <source>
        <dbReference type="EMBL" id="MWV69838.1"/>
    </source>
</evidence>